<name>A0ABV7AJP4_9RHOB</name>
<protein>
    <submittedName>
        <fullName evidence="1">DUF6446 family protein</fullName>
    </submittedName>
</protein>
<organism evidence="1 2">
    <name type="scientific">Acidimangrovimonas pyrenivorans</name>
    <dbReference type="NCBI Taxonomy" id="2030798"/>
    <lineage>
        <taxon>Bacteria</taxon>
        <taxon>Pseudomonadati</taxon>
        <taxon>Pseudomonadota</taxon>
        <taxon>Alphaproteobacteria</taxon>
        <taxon>Rhodobacterales</taxon>
        <taxon>Paracoccaceae</taxon>
        <taxon>Acidimangrovimonas</taxon>
    </lineage>
</organism>
<keyword evidence="2" id="KW-1185">Reference proteome</keyword>
<sequence length="176" mass="18964">MNGKVIVTGLLAVALIGGAGLYYSLEYAYYAPVPADSAEARIEMTSIVTGKPEMLPIEDFQGIDADTSPLRYRACFKLPTSMATLTESFVIYQKPTPLVAPTQFSCFDAGAIADALKSDKAVAFLGQKNIQYGIDRVIAVFDDGRAYAWNQMNHCGEVVYNGEPAPKGCPPPPETN</sequence>
<accession>A0ABV7AJP4</accession>
<dbReference type="RefSeq" id="WP_377834036.1">
    <property type="nucleotide sequence ID" value="NZ_JBHRSK010000011.1"/>
</dbReference>
<dbReference type="Pfam" id="PF20044">
    <property type="entry name" value="DUF6446"/>
    <property type="match status" value="1"/>
</dbReference>
<dbReference type="Proteomes" id="UP001595443">
    <property type="component" value="Unassembled WGS sequence"/>
</dbReference>
<dbReference type="InterPro" id="IPR045616">
    <property type="entry name" value="DUF6446"/>
</dbReference>
<dbReference type="EMBL" id="JBHRSK010000011">
    <property type="protein sequence ID" value="MFC2969328.1"/>
    <property type="molecule type" value="Genomic_DNA"/>
</dbReference>
<gene>
    <name evidence="1" type="ORF">ACFOES_14575</name>
</gene>
<reference evidence="2" key="1">
    <citation type="journal article" date="2019" name="Int. J. Syst. Evol. Microbiol.">
        <title>The Global Catalogue of Microorganisms (GCM) 10K type strain sequencing project: providing services to taxonomists for standard genome sequencing and annotation.</title>
        <authorList>
            <consortium name="The Broad Institute Genomics Platform"/>
            <consortium name="The Broad Institute Genome Sequencing Center for Infectious Disease"/>
            <person name="Wu L."/>
            <person name="Ma J."/>
        </authorList>
    </citation>
    <scope>NUCLEOTIDE SEQUENCE [LARGE SCALE GENOMIC DNA]</scope>
    <source>
        <strain evidence="2">KCTC 62192</strain>
    </source>
</reference>
<evidence type="ECO:0000313" key="2">
    <source>
        <dbReference type="Proteomes" id="UP001595443"/>
    </source>
</evidence>
<proteinExistence type="predicted"/>
<evidence type="ECO:0000313" key="1">
    <source>
        <dbReference type="EMBL" id="MFC2969328.1"/>
    </source>
</evidence>
<comment type="caution">
    <text evidence="1">The sequence shown here is derived from an EMBL/GenBank/DDBJ whole genome shotgun (WGS) entry which is preliminary data.</text>
</comment>